<dbReference type="OrthoDB" id="5396182at2"/>
<feature type="coiled-coil region" evidence="1">
    <location>
        <begin position="39"/>
        <end position="66"/>
    </location>
</feature>
<keyword evidence="1" id="KW-0175">Coiled coil</keyword>
<accession>A0A5R8Y1X2</accession>
<organism evidence="3 4">
    <name type="scientific">Arcobacter arenosus</name>
    <dbReference type="NCBI Taxonomy" id="2576037"/>
    <lineage>
        <taxon>Bacteria</taxon>
        <taxon>Pseudomonadati</taxon>
        <taxon>Campylobacterota</taxon>
        <taxon>Epsilonproteobacteria</taxon>
        <taxon>Campylobacterales</taxon>
        <taxon>Arcobacteraceae</taxon>
        <taxon>Arcobacter</taxon>
    </lineage>
</organism>
<name>A0A5R8Y1X2_9BACT</name>
<proteinExistence type="predicted"/>
<evidence type="ECO:0000256" key="2">
    <source>
        <dbReference type="SAM" id="Phobius"/>
    </source>
</evidence>
<sequence>MIQESTTLATITQLIQVSVAPVFLIAGVAGLLNVFTGRLARIIDRLEKLDNSLVQAEEENPNFKMTEAQEKRRKFLVRRMQNINRAIFFGTTTGFMIALVIFSIFASSLMNFDAHFVISVLFIFSMVSLIVALLLFLIEIHDTTSFIKGKSHNIKLK</sequence>
<reference evidence="3 4" key="1">
    <citation type="submission" date="2019-05" db="EMBL/GenBank/DDBJ databases">
        <title>Arcobacter sp. nov., isolated from sea sediment.</title>
        <authorList>
            <person name="Kim W."/>
        </authorList>
    </citation>
    <scope>NUCLEOTIDE SEQUENCE [LARGE SCALE GENOMIC DNA]</scope>
    <source>
        <strain evidence="3 4">CAU 1517</strain>
    </source>
</reference>
<comment type="caution">
    <text evidence="3">The sequence shown here is derived from an EMBL/GenBank/DDBJ whole genome shotgun (WGS) entry which is preliminary data.</text>
</comment>
<evidence type="ECO:0000313" key="3">
    <source>
        <dbReference type="EMBL" id="TLP39327.1"/>
    </source>
</evidence>
<feature type="transmembrane region" description="Helical" evidence="2">
    <location>
        <begin position="14"/>
        <end position="35"/>
    </location>
</feature>
<dbReference type="Pfam" id="PF11026">
    <property type="entry name" value="DUF2721"/>
    <property type="match status" value="1"/>
</dbReference>
<protein>
    <submittedName>
        <fullName evidence="3">DUF2721 domain-containing protein</fullName>
    </submittedName>
</protein>
<keyword evidence="4" id="KW-1185">Reference proteome</keyword>
<feature type="transmembrane region" description="Helical" evidence="2">
    <location>
        <begin position="86"/>
        <end position="110"/>
    </location>
</feature>
<dbReference type="RefSeq" id="WP_138151910.1">
    <property type="nucleotide sequence ID" value="NZ_CBDDKQ010000002.1"/>
</dbReference>
<gene>
    <name evidence="3" type="ORF">FDK22_05510</name>
</gene>
<dbReference type="EMBL" id="VANU01000002">
    <property type="protein sequence ID" value="TLP39327.1"/>
    <property type="molecule type" value="Genomic_DNA"/>
</dbReference>
<evidence type="ECO:0000313" key="4">
    <source>
        <dbReference type="Proteomes" id="UP000308901"/>
    </source>
</evidence>
<keyword evidence="2" id="KW-1133">Transmembrane helix</keyword>
<dbReference type="InterPro" id="IPR021279">
    <property type="entry name" value="DUF2721"/>
</dbReference>
<keyword evidence="2" id="KW-0472">Membrane</keyword>
<dbReference type="AlphaFoldDB" id="A0A5R8Y1X2"/>
<evidence type="ECO:0000256" key="1">
    <source>
        <dbReference type="SAM" id="Coils"/>
    </source>
</evidence>
<keyword evidence="2" id="KW-0812">Transmembrane</keyword>
<feature type="transmembrane region" description="Helical" evidence="2">
    <location>
        <begin position="116"/>
        <end position="138"/>
    </location>
</feature>
<dbReference type="Proteomes" id="UP000308901">
    <property type="component" value="Unassembled WGS sequence"/>
</dbReference>